<name>A0A9W9A367_9AGAR</name>
<comment type="caution">
    <text evidence="2">The sequence shown here is derived from an EMBL/GenBank/DDBJ whole genome shotgun (WGS) entry which is preliminary data.</text>
</comment>
<evidence type="ECO:0000313" key="2">
    <source>
        <dbReference type="EMBL" id="KAJ4473069.1"/>
    </source>
</evidence>
<feature type="compositionally biased region" description="Basic and acidic residues" evidence="1">
    <location>
        <begin position="18"/>
        <end position="31"/>
    </location>
</feature>
<dbReference type="EMBL" id="JAOTPV010000018">
    <property type="protein sequence ID" value="KAJ4473069.1"/>
    <property type="molecule type" value="Genomic_DNA"/>
</dbReference>
<accession>A0A9W9A367</accession>
<proteinExistence type="predicted"/>
<dbReference type="AlphaFoldDB" id="A0A9W9A367"/>
<protein>
    <submittedName>
        <fullName evidence="2">Uncharacterized protein</fullName>
    </submittedName>
</protein>
<feature type="compositionally biased region" description="Basic and acidic residues" evidence="1">
    <location>
        <begin position="90"/>
        <end position="112"/>
    </location>
</feature>
<evidence type="ECO:0000313" key="3">
    <source>
        <dbReference type="Proteomes" id="UP001150266"/>
    </source>
</evidence>
<organism evidence="2 3">
    <name type="scientific">Lentinula aciculospora</name>
    <dbReference type="NCBI Taxonomy" id="153920"/>
    <lineage>
        <taxon>Eukaryota</taxon>
        <taxon>Fungi</taxon>
        <taxon>Dikarya</taxon>
        <taxon>Basidiomycota</taxon>
        <taxon>Agaricomycotina</taxon>
        <taxon>Agaricomycetes</taxon>
        <taxon>Agaricomycetidae</taxon>
        <taxon>Agaricales</taxon>
        <taxon>Marasmiineae</taxon>
        <taxon>Omphalotaceae</taxon>
        <taxon>Lentinula</taxon>
    </lineage>
</organism>
<sequence length="132" mass="14746">MTGNTIPNFSNLGFLRGEQQERQRVDQDRAEGSGTHAHTGLKFEPGARFRTHRETLFTARSLPPVRGPGMTGDREAGGREGSSDNDEEEGRPREQDRWTAEEGDTRQRRTEETIVNLRKVGCGEIGLNSHAK</sequence>
<reference evidence="2" key="1">
    <citation type="submission" date="2022-08" db="EMBL/GenBank/DDBJ databases">
        <title>A Global Phylogenomic Analysis of the Shiitake Genus Lentinula.</title>
        <authorList>
            <consortium name="DOE Joint Genome Institute"/>
            <person name="Sierra-Patev S."/>
            <person name="Min B."/>
            <person name="Naranjo-Ortiz M."/>
            <person name="Looney B."/>
            <person name="Konkel Z."/>
            <person name="Slot J.C."/>
            <person name="Sakamoto Y."/>
            <person name="Steenwyk J.L."/>
            <person name="Rokas A."/>
            <person name="Carro J."/>
            <person name="Camarero S."/>
            <person name="Ferreira P."/>
            <person name="Molpeceres G."/>
            <person name="Ruiz-Duenas F.J."/>
            <person name="Serrano A."/>
            <person name="Henrissat B."/>
            <person name="Drula E."/>
            <person name="Hughes K.W."/>
            <person name="Mata J.L."/>
            <person name="Ishikawa N.K."/>
            <person name="Vargas-Isla R."/>
            <person name="Ushijima S."/>
            <person name="Smith C.A."/>
            <person name="Ahrendt S."/>
            <person name="Andreopoulos W."/>
            <person name="He G."/>
            <person name="Labutti K."/>
            <person name="Lipzen A."/>
            <person name="Ng V."/>
            <person name="Riley R."/>
            <person name="Sandor L."/>
            <person name="Barry K."/>
            <person name="Martinez A.T."/>
            <person name="Xiao Y."/>
            <person name="Gibbons J.G."/>
            <person name="Terashima K."/>
            <person name="Grigoriev I.V."/>
            <person name="Hibbett D.S."/>
        </authorList>
    </citation>
    <scope>NUCLEOTIDE SEQUENCE</scope>
    <source>
        <strain evidence="2">JLM2183</strain>
    </source>
</reference>
<evidence type="ECO:0000256" key="1">
    <source>
        <dbReference type="SAM" id="MobiDB-lite"/>
    </source>
</evidence>
<dbReference type="Proteomes" id="UP001150266">
    <property type="component" value="Unassembled WGS sequence"/>
</dbReference>
<feature type="region of interest" description="Disordered" evidence="1">
    <location>
        <begin position="1"/>
        <end position="112"/>
    </location>
</feature>
<keyword evidence="3" id="KW-1185">Reference proteome</keyword>
<feature type="compositionally biased region" description="Basic and acidic residues" evidence="1">
    <location>
        <begin position="72"/>
        <end position="82"/>
    </location>
</feature>
<feature type="compositionally biased region" description="Polar residues" evidence="1">
    <location>
        <begin position="1"/>
        <end position="11"/>
    </location>
</feature>
<gene>
    <name evidence="2" type="ORF">J3R30DRAFT_3708153</name>
</gene>